<organism evidence="3">
    <name type="scientific">Tanacetum cinerariifolium</name>
    <name type="common">Dalmatian daisy</name>
    <name type="synonym">Chrysanthemum cinerariifolium</name>
    <dbReference type="NCBI Taxonomy" id="118510"/>
    <lineage>
        <taxon>Eukaryota</taxon>
        <taxon>Viridiplantae</taxon>
        <taxon>Streptophyta</taxon>
        <taxon>Embryophyta</taxon>
        <taxon>Tracheophyta</taxon>
        <taxon>Spermatophyta</taxon>
        <taxon>Magnoliopsida</taxon>
        <taxon>eudicotyledons</taxon>
        <taxon>Gunneridae</taxon>
        <taxon>Pentapetalae</taxon>
        <taxon>asterids</taxon>
        <taxon>campanulids</taxon>
        <taxon>Asterales</taxon>
        <taxon>Asteraceae</taxon>
        <taxon>Asteroideae</taxon>
        <taxon>Anthemideae</taxon>
        <taxon>Anthemidinae</taxon>
        <taxon>Tanacetum</taxon>
    </lineage>
</organism>
<feature type="signal peptide" evidence="1">
    <location>
        <begin position="1"/>
        <end position="22"/>
    </location>
</feature>
<keyword evidence="1" id="KW-0732">Signal</keyword>
<gene>
    <name evidence="3" type="ORF">Tci_563016</name>
</gene>
<proteinExistence type="predicted"/>
<dbReference type="EMBL" id="BKCJ010340766">
    <property type="protein sequence ID" value="GEZ91043.1"/>
    <property type="molecule type" value="Genomic_DNA"/>
</dbReference>
<evidence type="ECO:0000313" key="3">
    <source>
        <dbReference type="EMBL" id="GEZ91043.1"/>
    </source>
</evidence>
<dbReference type="InterPro" id="IPR013103">
    <property type="entry name" value="RVT_2"/>
</dbReference>
<feature type="chain" id="PRO_5025461817" evidence="1">
    <location>
        <begin position="23"/>
        <end position="150"/>
    </location>
</feature>
<protein>
    <submittedName>
        <fullName evidence="3">Zinc finger, CCHC-type</fullName>
    </submittedName>
</protein>
<reference evidence="3" key="1">
    <citation type="journal article" date="2019" name="Sci. Rep.">
        <title>Draft genome of Tanacetum cinerariifolium, the natural source of mosquito coil.</title>
        <authorList>
            <person name="Yamashiro T."/>
            <person name="Shiraishi A."/>
            <person name="Satake H."/>
            <person name="Nakayama K."/>
        </authorList>
    </citation>
    <scope>NUCLEOTIDE SEQUENCE</scope>
</reference>
<name>A0A699IW73_TANCI</name>
<sequence length="150" mass="16883">MHGISTIRLLLALAAIHDLVIHQMDVITAFLNGDLDEEIYMKQPEGFVMPGRESKIFGTDQDLVNKTKEFLSSKFDIKDLGETDMILGIRIKREKMIEYFRAIGCLMYAMISTRPDIAFAIGKLSRPGPYKPHVDHGLSLDMATLISINV</sequence>
<dbReference type="AlphaFoldDB" id="A0A699IW73"/>
<comment type="caution">
    <text evidence="3">The sequence shown here is derived from an EMBL/GenBank/DDBJ whole genome shotgun (WGS) entry which is preliminary data.</text>
</comment>
<accession>A0A699IW73</accession>
<evidence type="ECO:0000259" key="2">
    <source>
        <dbReference type="Pfam" id="PF07727"/>
    </source>
</evidence>
<dbReference type="Pfam" id="PF07727">
    <property type="entry name" value="RVT_2"/>
    <property type="match status" value="1"/>
</dbReference>
<evidence type="ECO:0000256" key="1">
    <source>
        <dbReference type="SAM" id="SignalP"/>
    </source>
</evidence>
<feature type="domain" description="Reverse transcriptase Ty1/copia-type" evidence="2">
    <location>
        <begin position="5"/>
        <end position="60"/>
    </location>
</feature>
<feature type="non-terminal residue" evidence="3">
    <location>
        <position position="150"/>
    </location>
</feature>